<evidence type="ECO:0000313" key="7">
    <source>
        <dbReference type="EMBL" id="ROL50599.1"/>
    </source>
</evidence>
<reference evidence="7 8" key="1">
    <citation type="submission" date="2018-10" db="EMBL/GenBank/DDBJ databases">
        <title>Genome assembly for a Yunnan-Guizhou Plateau 3E fish, Anabarilius grahami (Regan), and its evolutionary and genetic applications.</title>
        <authorList>
            <person name="Jiang W."/>
        </authorList>
    </citation>
    <scope>NUCLEOTIDE SEQUENCE [LARGE SCALE GENOMIC DNA]</scope>
    <source>
        <strain evidence="7">AG-KIZ</strain>
        <tissue evidence="7">Muscle</tissue>
    </source>
</reference>
<dbReference type="CDD" id="cd00063">
    <property type="entry name" value="FN3"/>
    <property type="match status" value="1"/>
</dbReference>
<dbReference type="EMBL" id="RJVU01019713">
    <property type="protein sequence ID" value="ROL50599.1"/>
    <property type="molecule type" value="Genomic_DNA"/>
</dbReference>
<dbReference type="PANTHER" id="PTHR31594:SF15">
    <property type="entry name" value="VERRUCOTOXIN SUBUNIT BETA ISOFORM X1-RELATED"/>
    <property type="match status" value="1"/>
</dbReference>
<name>A0A3N0YWJ6_ANAGA</name>
<dbReference type="InterPro" id="IPR040581">
    <property type="entry name" value="Thioredoxin_11"/>
</dbReference>
<feature type="domain" description="Up-regulator of cell proliferation-like" evidence="5">
    <location>
        <begin position="1147"/>
        <end position="1429"/>
    </location>
</feature>
<evidence type="ECO:0000259" key="4">
    <source>
        <dbReference type="Pfam" id="PF24674"/>
    </source>
</evidence>
<dbReference type="InterPro" id="IPR057365">
    <property type="entry name" value="URGCP"/>
</dbReference>
<feature type="domain" description="SNTX MACPF/CDC-like" evidence="4">
    <location>
        <begin position="9"/>
        <end position="225"/>
    </location>
</feature>
<evidence type="ECO:0000256" key="1">
    <source>
        <dbReference type="SAM" id="MobiDB-lite"/>
    </source>
</evidence>
<dbReference type="Pfam" id="PF21109">
    <property type="entry name" value="Stonustoxin_helical"/>
    <property type="match status" value="2"/>
</dbReference>
<dbReference type="SUPFAM" id="SSF49265">
    <property type="entry name" value="Fibronectin type III"/>
    <property type="match status" value="1"/>
</dbReference>
<dbReference type="InterPro" id="IPR030383">
    <property type="entry name" value="G_VLIG_dom"/>
</dbReference>
<comment type="caution">
    <text evidence="7">The sequence shown here is derived from an EMBL/GenBank/DDBJ whole genome shotgun (WGS) entry which is preliminary data.</text>
</comment>
<dbReference type="Pfam" id="PF25496">
    <property type="entry name" value="URGCP"/>
    <property type="match status" value="1"/>
</dbReference>
<dbReference type="Pfam" id="PF18078">
    <property type="entry name" value="Thioredoxin_11"/>
    <property type="match status" value="2"/>
</dbReference>
<dbReference type="Proteomes" id="UP000281406">
    <property type="component" value="Unassembled WGS sequence"/>
</dbReference>
<dbReference type="InterPro" id="IPR056072">
    <property type="entry name" value="SNTX_MACPF/CDC-like_dom"/>
</dbReference>
<dbReference type="InterPro" id="IPR003961">
    <property type="entry name" value="FN3_dom"/>
</dbReference>
<feature type="domain" description="Stonustoxin-like helical" evidence="3">
    <location>
        <begin position="278"/>
        <end position="371"/>
    </location>
</feature>
<feature type="domain" description="Stonustoxin-like helical" evidence="3">
    <location>
        <begin position="762"/>
        <end position="855"/>
    </location>
</feature>
<evidence type="ECO:0000259" key="5">
    <source>
        <dbReference type="Pfam" id="PF25496"/>
    </source>
</evidence>
<evidence type="ECO:0000259" key="6">
    <source>
        <dbReference type="Pfam" id="PF25683"/>
    </source>
</evidence>
<dbReference type="InterPro" id="IPR048997">
    <property type="entry name" value="Stonustoxin-like_helical"/>
</dbReference>
<feature type="domain" description="SNTX thioredoxin-like" evidence="2">
    <location>
        <begin position="389"/>
        <end position="494"/>
    </location>
</feature>
<evidence type="ECO:0000259" key="2">
    <source>
        <dbReference type="Pfam" id="PF18078"/>
    </source>
</evidence>
<sequence>MGSVGVNAIETAALGRHFKLGMLYDCRKDALIPGIRLWNKEQLQQNICSCAQINTGFKVTASDSIQDKSKLLNIDGGLKLSLLGDLVHVSGAAKFLNDIKKSFKQQRLTLHYHSTSRFEELTVNHLPSGNIPDDDNDIATHVVTAILYGADACFVFDREVSSNEDKKTVNGEVKVALEKLQDIVSVGANADLNVNHSQQTAVKKFTCTFYGDFQLQSNPTSFEDALKVFTDLPKLLKENQELAVPLRVWLYPLDKLYSRASKIHKDISMDLIIKTESVIESLNTAEMKWSDFLKDLPALTFAAFHDTILKMQQNCYMYKLKLMKKLVSLLQNIRGNVIKETALNDLLQEHDESPFRGSDLTEWFKERERESEIIKTILKQLKDVEVKDNIDLIKMDLEVGNLVSYTFTSLNYSDVLLQQQTAYLSPSTQGETYEKSPDFKRKSLLTPEIQKAMRSNLKIFKNLINSNRCKQDRFIVSSKDMENHPGSCIILYGSECDEAVCFTPPSKPACPITEEVKGIRLWNKEQLQQNICSCAQINTGFKVTASDSIQDKSKLLNIDGGLKLSLLGDLVHVSGAAKFLNDIKKSFKQQRLTLHYHSTSRFEELTVNHLPSGNNPDDDNDIATHVVTAILYGADACFVFDREVSSNEDKKTVNGEVKVALEKLQDIVSVGANADLNVNHSQQTAVKKFTCTFYGDFQLQSNPTSFEDALKVFTDLPKLLKENQELAVPLRVWLYPLDKLYSRASKIHKDISMDLIIKTESVIESLNTAEMKCSDFLKDLPALTFAAFHDTILKMQQNCYMYKLKLMKKLVSLLPNIRGNVIKETALNDLLQEHDESPFRGSDLTEWLKESERESEIIKTILRQLKDVEVKDNIDLIKMDLEVGNLVSYTFTSLNCSDVLLQLQTAYLSPSTQGETDEKSPDFKRKSLLTPEIQKAMRSNLKIFKNLINSNRCKQDRFIVSSKDMENHPGSCIILYGSECDEAVCFTPPSKPACPITEEVKGQNVVLKVPPSCPATVELRLLYKAKQDTDWTSEPVLKDQHTVTLTDLREETEYEIKCAALGKLKYTVDSDVIRVITEGCGPRCGRHPLFFCIEGGNPNYGARYIKTKKNNEEDHTQRRDNHSSEDEGDIFHEMVLSNEGASQFKRIHPMDVQMAVFHCADGFLKQLLVTKLSQCQYALPLLVPDPFTQQIEFPLWTFRQINKSWKIRNTNNEIISQIQSIYKAETPMVFFFRFGSVSSSKSHLMNSLINEKHNTFFHRNCPGSSRTRVLMNGVVEIAWFCPSGSYDDKFTDCVAFCNLHGDAGDHEKQLQILTEMASVNVVLLSQLDRNDRHAAIIQNLYRNRKPLICLFTEDESAVIDTKTGKFKIGLKDRNQSEVSEELRRVINGCLSESSSTFRLEDVSKHSDIRVDEEDDDDCRRGREAAEKMMSLLEKKDLTEIKESVLPHQGKLWHQWSQKNKELHRPQGEETEMDVSRKQTKMQKICEQQHESDNSEFMKLFIKEIITDTGHNMYFIKCLGILLDEYSSANLSALHQRHNKKRPRDKKLKEKHDKYENLWAEQTKLVKISEDLQTTAFGLEHIMREIGQIYESCSSVQKNKKDLQSDFSSLPSLAAEMIISGFPLELMDGDAAHVPVVWISAVLDELIQKLGDQRVFVLSVLGLQIYSLFLT</sequence>
<evidence type="ECO:0000313" key="8">
    <source>
        <dbReference type="Proteomes" id="UP000281406"/>
    </source>
</evidence>
<dbReference type="Pfam" id="PF25683">
    <property type="entry name" value="URGCP_GTPase"/>
    <property type="match status" value="1"/>
</dbReference>
<feature type="domain" description="SNTX thioredoxin-like" evidence="2">
    <location>
        <begin position="874"/>
        <end position="978"/>
    </location>
</feature>
<protein>
    <submittedName>
        <fullName evidence="7">Interferon-induced very large GTPase 1</fullName>
    </submittedName>
</protein>
<evidence type="ECO:0000259" key="3">
    <source>
        <dbReference type="Pfam" id="PF21109"/>
    </source>
</evidence>
<dbReference type="InterPro" id="IPR036116">
    <property type="entry name" value="FN3_sf"/>
</dbReference>
<proteinExistence type="predicted"/>
<organism evidence="7 8">
    <name type="scientific">Anabarilius grahami</name>
    <name type="common">Kanglang fish</name>
    <name type="synonym">Barilius grahami</name>
    <dbReference type="NCBI Taxonomy" id="495550"/>
    <lineage>
        <taxon>Eukaryota</taxon>
        <taxon>Metazoa</taxon>
        <taxon>Chordata</taxon>
        <taxon>Craniata</taxon>
        <taxon>Vertebrata</taxon>
        <taxon>Euteleostomi</taxon>
        <taxon>Actinopterygii</taxon>
        <taxon>Neopterygii</taxon>
        <taxon>Teleostei</taxon>
        <taxon>Ostariophysi</taxon>
        <taxon>Cypriniformes</taxon>
        <taxon>Xenocyprididae</taxon>
        <taxon>Xenocypridinae</taxon>
        <taxon>Xenocypridinae incertae sedis</taxon>
        <taxon>Anabarilius</taxon>
    </lineage>
</organism>
<dbReference type="OrthoDB" id="8954335at2759"/>
<dbReference type="Pfam" id="PF24674">
    <property type="entry name" value="MACPF_SNTX"/>
    <property type="match status" value="1"/>
</dbReference>
<dbReference type="PANTHER" id="PTHR31594">
    <property type="entry name" value="AIG1-TYPE G DOMAIN-CONTAINING PROTEIN"/>
    <property type="match status" value="1"/>
</dbReference>
<gene>
    <name evidence="7" type="ORF">DPX16_0955</name>
</gene>
<keyword evidence="8" id="KW-1185">Reference proteome</keyword>
<feature type="domain" description="VLIG-type G" evidence="6">
    <location>
        <begin position="1464"/>
        <end position="1663"/>
    </location>
</feature>
<feature type="region of interest" description="Disordered" evidence="1">
    <location>
        <begin position="1109"/>
        <end position="1128"/>
    </location>
</feature>
<accession>A0A3N0YWJ6</accession>
<dbReference type="InterPro" id="IPR052090">
    <property type="entry name" value="Cytolytic_pore-forming_toxin"/>
</dbReference>